<dbReference type="InterPro" id="IPR051782">
    <property type="entry name" value="ABC_Transporter_VariousFunc"/>
</dbReference>
<protein>
    <submittedName>
        <fullName evidence="5">ABC-2 type transport system ATP-binding protein</fullName>
    </submittedName>
</protein>
<evidence type="ECO:0000313" key="6">
    <source>
        <dbReference type="Proteomes" id="UP001519273"/>
    </source>
</evidence>
<proteinExistence type="predicted"/>
<evidence type="ECO:0000256" key="2">
    <source>
        <dbReference type="ARBA" id="ARBA00022741"/>
    </source>
</evidence>
<dbReference type="InterPro" id="IPR003593">
    <property type="entry name" value="AAA+_ATPase"/>
</dbReference>
<comment type="caution">
    <text evidence="5">The sequence shown here is derived from an EMBL/GenBank/DDBJ whole genome shotgun (WGS) entry which is preliminary data.</text>
</comment>
<dbReference type="CDD" id="cd03230">
    <property type="entry name" value="ABC_DR_subfamily_A"/>
    <property type="match status" value="1"/>
</dbReference>
<evidence type="ECO:0000256" key="3">
    <source>
        <dbReference type="ARBA" id="ARBA00022840"/>
    </source>
</evidence>
<dbReference type="PANTHER" id="PTHR42939">
    <property type="entry name" value="ABC TRANSPORTER ATP-BINDING PROTEIN ALBC-RELATED"/>
    <property type="match status" value="1"/>
</dbReference>
<dbReference type="PANTHER" id="PTHR42939:SF2">
    <property type="entry name" value="ABC-TYPE TRANSPORTER ATP-BINDING PROTEIN ECSA"/>
    <property type="match status" value="1"/>
</dbReference>
<evidence type="ECO:0000256" key="1">
    <source>
        <dbReference type="ARBA" id="ARBA00022448"/>
    </source>
</evidence>
<dbReference type="Pfam" id="PF00005">
    <property type="entry name" value="ABC_tran"/>
    <property type="match status" value="1"/>
</dbReference>
<gene>
    <name evidence="5" type="ORF">J2Z20_002951</name>
</gene>
<organism evidence="5 6">
    <name type="scientific">Paenibacillus sediminis</name>
    <dbReference type="NCBI Taxonomy" id="664909"/>
    <lineage>
        <taxon>Bacteria</taxon>
        <taxon>Bacillati</taxon>
        <taxon>Bacillota</taxon>
        <taxon>Bacilli</taxon>
        <taxon>Bacillales</taxon>
        <taxon>Paenibacillaceae</taxon>
        <taxon>Paenibacillus</taxon>
    </lineage>
</organism>
<sequence>MLERRFSKKMDTAAEVTVLDVKIKEAGYEAGHSRIRDVSLTVKAGQLVGLIGPNGAGKSTTIKTILNLLTHAIATVQFSGPNQKYAYIPERPVFYETLTLWEHLELAAASSGMTGEHFKTKAELLLAKFRMTEVRDDLPVSFSKGMQQKMMLMIGFLIEPDIYIVDEPFIGLDPRATKDFLTLLDDERKRGAGVLMSTHVLDTAEKICDTFVLLSEGKVVAEGNLDQIRQASGLEDASLFDCFDALT</sequence>
<keyword evidence="6" id="KW-1185">Reference proteome</keyword>
<evidence type="ECO:0000313" key="5">
    <source>
        <dbReference type="EMBL" id="MBP1938034.1"/>
    </source>
</evidence>
<dbReference type="Proteomes" id="UP001519273">
    <property type="component" value="Unassembled WGS sequence"/>
</dbReference>
<dbReference type="RefSeq" id="WP_245252396.1">
    <property type="nucleotide sequence ID" value="NZ_CBCRVE010000010.1"/>
</dbReference>
<reference evidence="5 6" key="1">
    <citation type="submission" date="2021-03" db="EMBL/GenBank/DDBJ databases">
        <title>Genomic Encyclopedia of Type Strains, Phase IV (KMG-IV): sequencing the most valuable type-strain genomes for metagenomic binning, comparative biology and taxonomic classification.</title>
        <authorList>
            <person name="Goeker M."/>
        </authorList>
    </citation>
    <scope>NUCLEOTIDE SEQUENCE [LARGE SCALE GENOMIC DNA]</scope>
    <source>
        <strain evidence="5 6">DSM 23491</strain>
    </source>
</reference>
<dbReference type="GO" id="GO:0005524">
    <property type="term" value="F:ATP binding"/>
    <property type="evidence" value="ECO:0007669"/>
    <property type="project" value="UniProtKB-KW"/>
</dbReference>
<keyword evidence="3 5" id="KW-0067">ATP-binding</keyword>
<dbReference type="SMART" id="SM00382">
    <property type="entry name" value="AAA"/>
    <property type="match status" value="1"/>
</dbReference>
<dbReference type="SUPFAM" id="SSF52540">
    <property type="entry name" value="P-loop containing nucleoside triphosphate hydrolases"/>
    <property type="match status" value="1"/>
</dbReference>
<accession>A0ABS4H683</accession>
<dbReference type="PROSITE" id="PS50893">
    <property type="entry name" value="ABC_TRANSPORTER_2"/>
    <property type="match status" value="1"/>
</dbReference>
<feature type="domain" description="ABC transporter" evidence="4">
    <location>
        <begin position="16"/>
        <end position="241"/>
    </location>
</feature>
<name>A0ABS4H683_9BACL</name>
<dbReference type="Gene3D" id="3.40.50.300">
    <property type="entry name" value="P-loop containing nucleotide triphosphate hydrolases"/>
    <property type="match status" value="1"/>
</dbReference>
<dbReference type="InterPro" id="IPR027417">
    <property type="entry name" value="P-loop_NTPase"/>
</dbReference>
<keyword evidence="2" id="KW-0547">Nucleotide-binding</keyword>
<keyword evidence="1" id="KW-0813">Transport</keyword>
<dbReference type="EMBL" id="JAGGKP010000009">
    <property type="protein sequence ID" value="MBP1938034.1"/>
    <property type="molecule type" value="Genomic_DNA"/>
</dbReference>
<dbReference type="InterPro" id="IPR003439">
    <property type="entry name" value="ABC_transporter-like_ATP-bd"/>
</dbReference>
<evidence type="ECO:0000259" key="4">
    <source>
        <dbReference type="PROSITE" id="PS50893"/>
    </source>
</evidence>